<dbReference type="Proteomes" id="UP000003167">
    <property type="component" value="Unassembled WGS sequence"/>
</dbReference>
<evidence type="ECO:0000313" key="6">
    <source>
        <dbReference type="Proteomes" id="UP000003167"/>
    </source>
</evidence>
<evidence type="ECO:0000256" key="3">
    <source>
        <dbReference type="ARBA" id="ARBA00023295"/>
    </source>
</evidence>
<gene>
    <name evidence="5" type="ORF">HMPREF9944_01856</name>
</gene>
<evidence type="ECO:0000256" key="2">
    <source>
        <dbReference type="ARBA" id="ARBA00022801"/>
    </source>
</evidence>
<keyword evidence="2 4" id="KW-0378">Hydrolase</keyword>
<reference evidence="5 6" key="1">
    <citation type="submission" date="2011-12" db="EMBL/GenBank/DDBJ databases">
        <title>The Genome Sequence of Prevotella maculosa OT 289.</title>
        <authorList>
            <consortium name="The Broad Institute Genome Sequencing Platform"/>
            <person name="Earl A."/>
            <person name="Ward D."/>
            <person name="Feldgarden M."/>
            <person name="Gevers D."/>
            <person name="Izard J."/>
            <person name="Blanton J.M."/>
            <person name="Mathney J."/>
            <person name="Tanner A.C."/>
            <person name="Dewhirst F.E."/>
            <person name="Young S.K."/>
            <person name="Zeng Q."/>
            <person name="Gargeya S."/>
            <person name="Fitzgerald M."/>
            <person name="Haas B."/>
            <person name="Abouelleil A."/>
            <person name="Alvarado L."/>
            <person name="Arachchi H.M."/>
            <person name="Berlin A."/>
            <person name="Chapman S.B."/>
            <person name="Gearin G."/>
            <person name="Goldberg J."/>
            <person name="Griggs A."/>
            <person name="Gujja S."/>
            <person name="Hansen M."/>
            <person name="Heiman D."/>
            <person name="Howarth C."/>
            <person name="Larimer J."/>
            <person name="Lui A."/>
            <person name="MacDonald P.J.P."/>
            <person name="McCowen C."/>
            <person name="Montmayeur A."/>
            <person name="Murphy C."/>
            <person name="Neiman D."/>
            <person name="Pearson M."/>
            <person name="Priest M."/>
            <person name="Roberts A."/>
            <person name="Saif S."/>
            <person name="Shea T."/>
            <person name="Sisk P."/>
            <person name="Stolte C."/>
            <person name="Sykes S."/>
            <person name="Wortman J."/>
            <person name="Nusbaum C."/>
            <person name="Birren B."/>
        </authorList>
    </citation>
    <scope>NUCLEOTIDE SEQUENCE [LARGE SCALE GENOMIC DNA]</scope>
    <source>
        <strain evidence="5 6">OT 289</strain>
    </source>
</reference>
<dbReference type="Pfam" id="PF00295">
    <property type="entry name" value="Glyco_hydro_28"/>
    <property type="match status" value="1"/>
</dbReference>
<comment type="similarity">
    <text evidence="1 4">Belongs to the glycosyl hydrolase 28 family.</text>
</comment>
<accession>H1HNW2</accession>
<evidence type="ECO:0008006" key="7">
    <source>
        <dbReference type="Google" id="ProtNLM"/>
    </source>
</evidence>
<dbReference type="InterPro" id="IPR000743">
    <property type="entry name" value="Glyco_hydro_28"/>
</dbReference>
<dbReference type="STRING" id="999422.HMPREF9944_01856"/>
<dbReference type="PATRIC" id="fig|999422.3.peg.1950"/>
<dbReference type="SUPFAM" id="SSF51126">
    <property type="entry name" value="Pectin lyase-like"/>
    <property type="match status" value="1"/>
</dbReference>
<sequence>MSPEKCQPIIYVFMKRMFLMMMGLVYLLNGMAANKPRHTWPDGTPMDRWFCDTTRIDVNSLGRKFIVTDYGVVQDSTIVQTRRLQAVIDLASQQGGGVVVIPRGVFLSGSLFFRPGTHLYLEEGSRLKGSDRIEDFEIKKTRIEGETCDYFTALVNADQVDGFTISGKGTIDGNGYHYWKQFWLRRQWNHQCTNKDEQRPRLVYISNSKDVTVQDIRLVNSPFWTNHLYKCKRVRYLGCYIFAPTEGVKAPSSDAIDIDVCTDVLVNGCYMHVNDDAIALKGGKGVWADTLPENGGNERILIENCHYGRVHGCLTLGSESLYNCNIILRNIRCDDVNRVLWLKMRPDTPQHYEYVTIEGIRGKTGSFLVVRPWTQFYKPEERKDMPLSRCNNITMKHIEMLCKNFFDVGKSEKYKLDNFTFENINITDERGAFSPETIEKTMVKKVIINVVKK</sequence>
<protein>
    <recommendedName>
        <fullName evidence="7">Pectate lyase superfamily protein domain-containing protein</fullName>
    </recommendedName>
</protein>
<dbReference type="InterPro" id="IPR011050">
    <property type="entry name" value="Pectin_lyase_fold/virulence"/>
</dbReference>
<dbReference type="InterPro" id="IPR051801">
    <property type="entry name" value="GH28_Enzymes"/>
</dbReference>
<dbReference type="InterPro" id="IPR012334">
    <property type="entry name" value="Pectin_lyas_fold"/>
</dbReference>
<organism evidence="5 6">
    <name type="scientific">Segatella maculosa OT 289</name>
    <dbReference type="NCBI Taxonomy" id="999422"/>
    <lineage>
        <taxon>Bacteria</taxon>
        <taxon>Pseudomonadati</taxon>
        <taxon>Bacteroidota</taxon>
        <taxon>Bacteroidia</taxon>
        <taxon>Bacteroidales</taxon>
        <taxon>Prevotellaceae</taxon>
        <taxon>Segatella</taxon>
    </lineage>
</organism>
<comment type="caution">
    <text evidence="5">The sequence shown here is derived from an EMBL/GenBank/DDBJ whole genome shotgun (WGS) entry which is preliminary data.</text>
</comment>
<dbReference type="AlphaFoldDB" id="H1HNW2"/>
<name>H1HNW2_9BACT</name>
<proteinExistence type="inferred from homology"/>
<dbReference type="PANTHER" id="PTHR31339">
    <property type="entry name" value="PECTIN LYASE-RELATED"/>
    <property type="match status" value="1"/>
</dbReference>
<evidence type="ECO:0000313" key="5">
    <source>
        <dbReference type="EMBL" id="EHO68602.1"/>
    </source>
</evidence>
<dbReference type="GO" id="GO:0005975">
    <property type="term" value="P:carbohydrate metabolic process"/>
    <property type="evidence" value="ECO:0007669"/>
    <property type="project" value="InterPro"/>
</dbReference>
<dbReference type="GO" id="GO:0004650">
    <property type="term" value="F:polygalacturonase activity"/>
    <property type="evidence" value="ECO:0007669"/>
    <property type="project" value="InterPro"/>
</dbReference>
<evidence type="ECO:0000256" key="1">
    <source>
        <dbReference type="ARBA" id="ARBA00008834"/>
    </source>
</evidence>
<evidence type="ECO:0000256" key="4">
    <source>
        <dbReference type="RuleBase" id="RU361169"/>
    </source>
</evidence>
<dbReference type="Gene3D" id="2.160.20.10">
    <property type="entry name" value="Single-stranded right-handed beta-helix, Pectin lyase-like"/>
    <property type="match status" value="1"/>
</dbReference>
<dbReference type="HOGENOM" id="CLU_016031_8_5_10"/>
<dbReference type="EMBL" id="AGEK01000032">
    <property type="protein sequence ID" value="EHO68602.1"/>
    <property type="molecule type" value="Genomic_DNA"/>
</dbReference>
<dbReference type="PANTHER" id="PTHR31339:SF9">
    <property type="entry name" value="PLASMIN AND FIBRONECTIN-BINDING PROTEIN A"/>
    <property type="match status" value="1"/>
</dbReference>
<keyword evidence="3 4" id="KW-0326">Glycosidase</keyword>
<keyword evidence="6" id="KW-1185">Reference proteome</keyword>